<dbReference type="GO" id="GO:0006643">
    <property type="term" value="P:membrane lipid metabolic process"/>
    <property type="evidence" value="ECO:0007669"/>
    <property type="project" value="TreeGrafter"/>
</dbReference>
<dbReference type="Pfam" id="PF04116">
    <property type="entry name" value="FA_hydroxylase"/>
    <property type="match status" value="1"/>
</dbReference>
<feature type="transmembrane region" description="Helical" evidence="7">
    <location>
        <begin position="124"/>
        <end position="142"/>
    </location>
</feature>
<evidence type="ECO:0000256" key="7">
    <source>
        <dbReference type="SAM" id="Phobius"/>
    </source>
</evidence>
<evidence type="ECO:0000313" key="10">
    <source>
        <dbReference type="Proteomes" id="UP000192907"/>
    </source>
</evidence>
<evidence type="ECO:0000256" key="4">
    <source>
        <dbReference type="ARBA" id="ARBA00023002"/>
    </source>
</evidence>
<dbReference type="PANTHER" id="PTHR21624">
    <property type="entry name" value="STEROL DESATURASE-RELATED PROTEIN"/>
    <property type="match status" value="1"/>
</dbReference>
<dbReference type="GO" id="GO:0008610">
    <property type="term" value="P:lipid biosynthetic process"/>
    <property type="evidence" value="ECO:0007669"/>
    <property type="project" value="InterPro"/>
</dbReference>
<evidence type="ECO:0000256" key="3">
    <source>
        <dbReference type="ARBA" id="ARBA00022989"/>
    </source>
</evidence>
<keyword evidence="6 7" id="KW-0472">Membrane</keyword>
<gene>
    <name evidence="9" type="ORF">SAMN06296036_113112</name>
</gene>
<dbReference type="InterPro" id="IPR051689">
    <property type="entry name" value="Sterol_desaturase/TMEM195"/>
</dbReference>
<keyword evidence="2 7" id="KW-0812">Transmembrane</keyword>
<dbReference type="Proteomes" id="UP000192907">
    <property type="component" value="Unassembled WGS sequence"/>
</dbReference>
<keyword evidence="5" id="KW-0443">Lipid metabolism</keyword>
<organism evidence="9 10">
    <name type="scientific">Pseudobacteriovorax antillogorgiicola</name>
    <dbReference type="NCBI Taxonomy" id="1513793"/>
    <lineage>
        <taxon>Bacteria</taxon>
        <taxon>Pseudomonadati</taxon>
        <taxon>Bdellovibrionota</taxon>
        <taxon>Oligoflexia</taxon>
        <taxon>Oligoflexales</taxon>
        <taxon>Pseudobacteriovoracaceae</taxon>
        <taxon>Pseudobacteriovorax</taxon>
    </lineage>
</organism>
<comment type="subcellular location">
    <subcellularLocation>
        <location evidence="1">Endomembrane system</location>
        <topology evidence="1">Multi-pass membrane protein</topology>
    </subcellularLocation>
</comment>
<reference evidence="10" key="1">
    <citation type="submission" date="2017-04" db="EMBL/GenBank/DDBJ databases">
        <authorList>
            <person name="Varghese N."/>
            <person name="Submissions S."/>
        </authorList>
    </citation>
    <scope>NUCLEOTIDE SEQUENCE [LARGE SCALE GENOMIC DNA]</scope>
    <source>
        <strain evidence="10">RKEM611</strain>
    </source>
</reference>
<dbReference type="GO" id="GO:0005506">
    <property type="term" value="F:iron ion binding"/>
    <property type="evidence" value="ECO:0007669"/>
    <property type="project" value="InterPro"/>
</dbReference>
<evidence type="ECO:0000256" key="5">
    <source>
        <dbReference type="ARBA" id="ARBA00023098"/>
    </source>
</evidence>
<name>A0A1Y6C4R9_9BACT</name>
<proteinExistence type="predicted"/>
<sequence>MQQEDILRAVIPILILLIILEGAYYGVKRRTFPYKEALTSLGMFLIYQLVSLKLTKPWTQSISEWIYQYRLTTFDMTQWWHWIALYLGVEFAYYWMHRCSHEIRWLWASHSVHHSPHHITLSGAYRLSITSFISGMFIFYLGLQILGFSPKAGAIMLALNLLYQFWLHTELIPRLSFLEGIFNTPSNHRVHHSIEPEYIDKNYGGTLVIFDRIFGTYAAERSEGVKKYGVIGKNESFNPIVLFFREWVAMARDVGGTSSLKDKWKFCFGSPGWTPSKKEPVQSIASLSENDIHSFREFDQKAVGSK</sequence>
<evidence type="ECO:0000259" key="8">
    <source>
        <dbReference type="Pfam" id="PF04116"/>
    </source>
</evidence>
<keyword evidence="4" id="KW-0560">Oxidoreductase</keyword>
<dbReference type="AlphaFoldDB" id="A0A1Y6C4R9"/>
<dbReference type="GO" id="GO:0012505">
    <property type="term" value="C:endomembrane system"/>
    <property type="evidence" value="ECO:0007669"/>
    <property type="project" value="UniProtKB-SubCell"/>
</dbReference>
<evidence type="ECO:0000256" key="6">
    <source>
        <dbReference type="ARBA" id="ARBA00023136"/>
    </source>
</evidence>
<accession>A0A1Y6C4R9</accession>
<feature type="domain" description="Fatty acid hydroxylase" evidence="8">
    <location>
        <begin position="83"/>
        <end position="216"/>
    </location>
</feature>
<dbReference type="OrthoDB" id="5289682at2"/>
<keyword evidence="10" id="KW-1185">Reference proteome</keyword>
<evidence type="ECO:0000256" key="1">
    <source>
        <dbReference type="ARBA" id="ARBA00004127"/>
    </source>
</evidence>
<feature type="transmembrane region" description="Helical" evidence="7">
    <location>
        <begin position="79"/>
        <end position="96"/>
    </location>
</feature>
<evidence type="ECO:0000313" key="9">
    <source>
        <dbReference type="EMBL" id="SMF43928.1"/>
    </source>
</evidence>
<dbReference type="InterPro" id="IPR006694">
    <property type="entry name" value="Fatty_acid_hydroxylase"/>
</dbReference>
<dbReference type="EMBL" id="FWZT01000013">
    <property type="protein sequence ID" value="SMF43928.1"/>
    <property type="molecule type" value="Genomic_DNA"/>
</dbReference>
<dbReference type="STRING" id="1513793.SAMN06296036_113112"/>
<dbReference type="GO" id="GO:0016020">
    <property type="term" value="C:membrane"/>
    <property type="evidence" value="ECO:0007669"/>
    <property type="project" value="GOC"/>
</dbReference>
<keyword evidence="3 7" id="KW-1133">Transmembrane helix</keyword>
<dbReference type="PANTHER" id="PTHR21624:SF1">
    <property type="entry name" value="ALKYLGLYCEROL MONOOXYGENASE"/>
    <property type="match status" value="1"/>
</dbReference>
<evidence type="ECO:0000256" key="2">
    <source>
        <dbReference type="ARBA" id="ARBA00022692"/>
    </source>
</evidence>
<dbReference type="GO" id="GO:0050479">
    <property type="term" value="F:glyceryl-ether monooxygenase activity"/>
    <property type="evidence" value="ECO:0007669"/>
    <property type="project" value="TreeGrafter"/>
</dbReference>
<dbReference type="RefSeq" id="WP_132321173.1">
    <property type="nucleotide sequence ID" value="NZ_FWZT01000013.1"/>
</dbReference>
<protein>
    <submittedName>
        <fullName evidence="9">Sterol desaturase/sphingolipid hydroxylase, fatty acid hydroxylase superfamily</fullName>
    </submittedName>
</protein>
<feature type="transmembrane region" description="Helical" evidence="7">
    <location>
        <begin position="6"/>
        <end position="25"/>
    </location>
</feature>